<proteinExistence type="predicted"/>
<reference evidence="2 3" key="1">
    <citation type="journal article" date="2019" name="Commun. Biol.">
        <title>The bagworm genome reveals a unique fibroin gene that provides high tensile strength.</title>
        <authorList>
            <person name="Kono N."/>
            <person name="Nakamura H."/>
            <person name="Ohtoshi R."/>
            <person name="Tomita M."/>
            <person name="Numata K."/>
            <person name="Arakawa K."/>
        </authorList>
    </citation>
    <scope>NUCLEOTIDE SEQUENCE [LARGE SCALE GENOMIC DNA]</scope>
</reference>
<accession>A0A4C1VBH9</accession>
<name>A0A4C1VBH9_EUMVA</name>
<dbReference type="AlphaFoldDB" id="A0A4C1VBH9"/>
<feature type="compositionally biased region" description="Basic and acidic residues" evidence="1">
    <location>
        <begin position="116"/>
        <end position="129"/>
    </location>
</feature>
<dbReference type="Proteomes" id="UP000299102">
    <property type="component" value="Unassembled WGS sequence"/>
</dbReference>
<feature type="compositionally biased region" description="Polar residues" evidence="1">
    <location>
        <begin position="77"/>
        <end position="88"/>
    </location>
</feature>
<gene>
    <name evidence="2" type="ORF">EVAR_8321_1</name>
</gene>
<keyword evidence="3" id="KW-1185">Reference proteome</keyword>
<dbReference type="EMBL" id="BGZK01000319">
    <property type="protein sequence ID" value="GBP36488.1"/>
    <property type="molecule type" value="Genomic_DNA"/>
</dbReference>
<evidence type="ECO:0000313" key="3">
    <source>
        <dbReference type="Proteomes" id="UP000299102"/>
    </source>
</evidence>
<sequence length="135" mass="14863">MIADLLKNVLQRERDYVLRREEIGTSTNGIAIKRCLGVVFREKRGRARAPIWSCPTRSSRRPPAPAPSAPRRCDPQPATSPEIRSTAGTLDDHSLSRIRGRRGGGAHVHPLSFIDSDGRSRFDSSDRGAKSSTTT</sequence>
<feature type="region of interest" description="Disordered" evidence="1">
    <location>
        <begin position="49"/>
        <end position="135"/>
    </location>
</feature>
<organism evidence="2 3">
    <name type="scientific">Eumeta variegata</name>
    <name type="common">Bagworm moth</name>
    <name type="synonym">Eumeta japonica</name>
    <dbReference type="NCBI Taxonomy" id="151549"/>
    <lineage>
        <taxon>Eukaryota</taxon>
        <taxon>Metazoa</taxon>
        <taxon>Ecdysozoa</taxon>
        <taxon>Arthropoda</taxon>
        <taxon>Hexapoda</taxon>
        <taxon>Insecta</taxon>
        <taxon>Pterygota</taxon>
        <taxon>Neoptera</taxon>
        <taxon>Endopterygota</taxon>
        <taxon>Lepidoptera</taxon>
        <taxon>Glossata</taxon>
        <taxon>Ditrysia</taxon>
        <taxon>Tineoidea</taxon>
        <taxon>Psychidae</taxon>
        <taxon>Oiketicinae</taxon>
        <taxon>Eumeta</taxon>
    </lineage>
</organism>
<protein>
    <submittedName>
        <fullName evidence="2">Uncharacterized protein</fullName>
    </submittedName>
</protein>
<evidence type="ECO:0000313" key="2">
    <source>
        <dbReference type="EMBL" id="GBP36488.1"/>
    </source>
</evidence>
<evidence type="ECO:0000256" key="1">
    <source>
        <dbReference type="SAM" id="MobiDB-lite"/>
    </source>
</evidence>
<comment type="caution">
    <text evidence="2">The sequence shown here is derived from an EMBL/GenBank/DDBJ whole genome shotgun (WGS) entry which is preliminary data.</text>
</comment>